<dbReference type="OrthoDB" id="10042665at2759"/>
<evidence type="ECO:0000256" key="1">
    <source>
        <dbReference type="SAM" id="MobiDB-lite"/>
    </source>
</evidence>
<dbReference type="SMART" id="SM00382">
    <property type="entry name" value="AAA"/>
    <property type="match status" value="1"/>
</dbReference>
<organism evidence="3 4">
    <name type="scientific">Cudoniella acicularis</name>
    <dbReference type="NCBI Taxonomy" id="354080"/>
    <lineage>
        <taxon>Eukaryota</taxon>
        <taxon>Fungi</taxon>
        <taxon>Dikarya</taxon>
        <taxon>Ascomycota</taxon>
        <taxon>Pezizomycotina</taxon>
        <taxon>Leotiomycetes</taxon>
        <taxon>Helotiales</taxon>
        <taxon>Tricladiaceae</taxon>
        <taxon>Cudoniella</taxon>
    </lineage>
</organism>
<dbReference type="GO" id="GO:0016887">
    <property type="term" value="F:ATP hydrolysis activity"/>
    <property type="evidence" value="ECO:0007669"/>
    <property type="project" value="InterPro"/>
</dbReference>
<reference evidence="3 4" key="1">
    <citation type="submission" date="2020-03" db="EMBL/GenBank/DDBJ databases">
        <title>Draft Genome Sequence of Cudoniella acicularis.</title>
        <authorList>
            <person name="Buettner E."/>
            <person name="Kellner H."/>
        </authorList>
    </citation>
    <scope>NUCLEOTIDE SEQUENCE [LARGE SCALE GENOMIC DNA]</scope>
    <source>
        <strain evidence="3 4">DSM 108380</strain>
    </source>
</reference>
<feature type="compositionally biased region" description="Polar residues" evidence="1">
    <location>
        <begin position="128"/>
        <end position="139"/>
    </location>
</feature>
<gene>
    <name evidence="3" type="ORF">G7Y89_g12572</name>
</gene>
<proteinExistence type="predicted"/>
<dbReference type="GO" id="GO:0005524">
    <property type="term" value="F:ATP binding"/>
    <property type="evidence" value="ECO:0007669"/>
    <property type="project" value="InterPro"/>
</dbReference>
<dbReference type="AlphaFoldDB" id="A0A8H4RBK5"/>
<sequence>MSSSINIANSGQAAELRAMTTSISRLEGTEAPPETIATNDVDSPLEISRESKETVETSISAEKDAITITTESAISSETVIALGGKEAATQFVEKFAASFAQKYSEEFKKQLTEAARTVNPGSEGTGISPVTSNVSTESRTLPKEDSPAEKVITPDSNPIVSPDDVDWGGKPPSGEGYGDFGSESEDSSTSGPLPRPPRKPRRGSVYSEDSLSGSEELEVDYLTKEATVDEMKVQVWKVDDIFDSTIHERTFVAFDPIRRPTGDDEELSSERYGKWAMVLRRVFDHDNTTLMKTKLDIQSPLILEVLQERVEEEKAALVSKASVKWPNDNVFRYRKQIKETAIEKGELAIKHVDLLLELIQEEYASKIRDIENMFPKGTSSFEILREAFWPGDIAVEGTASDAKSYRIVSAKYRTLPSYGSGPPRRELAINVEYIDFDGREFGTVDAQFSLPEFEGMKYLNELDIFPLQYHPDHEAMRERLLERGRKFVSLKGRQHKMYSGPVSPPETPRRRGDMYSMAGDSGGSREITSQIIIDTTIFNRLTRIRPIVVAGIEGELVDDELTEHHLKFCTDKIPFFSLEDKNFHQGKIANVSDKIFDKHIFSQLVLPNATKKLVQVLVKNHTNGKGQGIVLLLHGPPGVGKTMTAEAVAEYTHRPLYVVTCGELGTTAPALEESLERVLDIASSFGAVLLLDEADVFLEQRTPHDVQRNALVSIFLRLLEYYKGILFLTTNRVRTFDEAFHSRIHITLAYSNHGTAARERIWRNFGMHLAAELNIRDVDYKELAESELNGRQIKNVLGSCKALAADRGEKITMDDLRSVLEISVAAGSKWLDN</sequence>
<evidence type="ECO:0000313" key="4">
    <source>
        <dbReference type="Proteomes" id="UP000566819"/>
    </source>
</evidence>
<evidence type="ECO:0000313" key="3">
    <source>
        <dbReference type="EMBL" id="KAF4625596.1"/>
    </source>
</evidence>
<dbReference type="PANTHER" id="PTHR46411:SF3">
    <property type="entry name" value="AAA+ ATPASE DOMAIN-CONTAINING PROTEIN"/>
    <property type="match status" value="1"/>
</dbReference>
<dbReference type="InterPro" id="IPR054289">
    <property type="entry name" value="DUF7025"/>
</dbReference>
<accession>A0A8H4RBK5</accession>
<comment type="caution">
    <text evidence="3">The sequence shown here is derived from an EMBL/GenBank/DDBJ whole genome shotgun (WGS) entry which is preliminary data.</text>
</comment>
<dbReference type="Gene3D" id="3.40.50.300">
    <property type="entry name" value="P-loop containing nucleotide triphosphate hydrolases"/>
    <property type="match status" value="1"/>
</dbReference>
<dbReference type="Pfam" id="PF00004">
    <property type="entry name" value="AAA"/>
    <property type="match status" value="1"/>
</dbReference>
<name>A0A8H4RBK5_9HELO</name>
<feature type="region of interest" description="Disordered" evidence="1">
    <location>
        <begin position="114"/>
        <end position="214"/>
    </location>
</feature>
<dbReference type="InterPro" id="IPR027417">
    <property type="entry name" value="P-loop_NTPase"/>
</dbReference>
<protein>
    <recommendedName>
        <fullName evidence="2">AAA+ ATPase domain-containing protein</fullName>
    </recommendedName>
</protein>
<evidence type="ECO:0000259" key="2">
    <source>
        <dbReference type="SMART" id="SM00382"/>
    </source>
</evidence>
<dbReference type="Pfam" id="PF22942">
    <property type="entry name" value="DUF7025"/>
    <property type="match status" value="1"/>
</dbReference>
<dbReference type="SUPFAM" id="SSF52540">
    <property type="entry name" value="P-loop containing nucleoside triphosphate hydrolases"/>
    <property type="match status" value="1"/>
</dbReference>
<dbReference type="EMBL" id="JAAMPI010001338">
    <property type="protein sequence ID" value="KAF4625596.1"/>
    <property type="molecule type" value="Genomic_DNA"/>
</dbReference>
<dbReference type="PANTHER" id="PTHR46411">
    <property type="entry name" value="FAMILY ATPASE, PUTATIVE-RELATED"/>
    <property type="match status" value="1"/>
</dbReference>
<dbReference type="InterPro" id="IPR003593">
    <property type="entry name" value="AAA+_ATPase"/>
</dbReference>
<dbReference type="CDD" id="cd19481">
    <property type="entry name" value="RecA-like_protease"/>
    <property type="match status" value="1"/>
</dbReference>
<feature type="domain" description="AAA+ ATPase" evidence="2">
    <location>
        <begin position="627"/>
        <end position="752"/>
    </location>
</feature>
<dbReference type="InterPro" id="IPR003959">
    <property type="entry name" value="ATPase_AAA_core"/>
</dbReference>
<dbReference type="Proteomes" id="UP000566819">
    <property type="component" value="Unassembled WGS sequence"/>
</dbReference>
<keyword evidence="4" id="KW-1185">Reference proteome</keyword>